<dbReference type="InterPro" id="IPR036390">
    <property type="entry name" value="WH_DNA-bd_sf"/>
</dbReference>
<dbReference type="InterPro" id="IPR036388">
    <property type="entry name" value="WH-like_DNA-bd_sf"/>
</dbReference>
<protein>
    <submittedName>
        <fullName evidence="1">Rrf2 family transcriptional regulator</fullName>
    </submittedName>
</protein>
<dbReference type="Proteomes" id="UP001372526">
    <property type="component" value="Unassembled WGS sequence"/>
</dbReference>
<dbReference type="EMBL" id="JBAWSX010000001">
    <property type="protein sequence ID" value="MEI4800069.1"/>
    <property type="molecule type" value="Genomic_DNA"/>
</dbReference>
<reference evidence="1 2" key="1">
    <citation type="submission" date="2024-01" db="EMBL/GenBank/DDBJ databases">
        <title>Seven novel Bacillus-like species.</title>
        <authorList>
            <person name="Liu G."/>
        </authorList>
    </citation>
    <scope>NUCLEOTIDE SEQUENCE [LARGE SCALE GENOMIC DNA]</scope>
    <source>
        <strain evidence="1 2">FJAT-51639</strain>
    </source>
</reference>
<comment type="caution">
    <text evidence="1">The sequence shown here is derived from an EMBL/GenBank/DDBJ whole genome shotgun (WGS) entry which is preliminary data.</text>
</comment>
<dbReference type="InterPro" id="IPR000944">
    <property type="entry name" value="Tscrpt_reg_Rrf2"/>
</dbReference>
<name>A0ABU8FBL4_9BACI</name>
<dbReference type="PANTHER" id="PTHR33221">
    <property type="entry name" value="WINGED HELIX-TURN-HELIX TRANSCRIPTIONAL REGULATOR, RRF2 FAMILY"/>
    <property type="match status" value="1"/>
</dbReference>
<evidence type="ECO:0000313" key="1">
    <source>
        <dbReference type="EMBL" id="MEI4800069.1"/>
    </source>
</evidence>
<dbReference type="SUPFAM" id="SSF46785">
    <property type="entry name" value="Winged helix' DNA-binding domain"/>
    <property type="match status" value="1"/>
</dbReference>
<gene>
    <name evidence="1" type="ORF">WAZ07_01785</name>
</gene>
<keyword evidence="2" id="KW-1185">Reference proteome</keyword>
<organism evidence="1 2">
    <name type="scientific">Bacillus bruguierae</name>
    <dbReference type="NCBI Taxonomy" id="3127667"/>
    <lineage>
        <taxon>Bacteria</taxon>
        <taxon>Bacillati</taxon>
        <taxon>Bacillota</taxon>
        <taxon>Bacilli</taxon>
        <taxon>Bacillales</taxon>
        <taxon>Bacillaceae</taxon>
        <taxon>Bacillus</taxon>
    </lineage>
</organism>
<dbReference type="PROSITE" id="PS51197">
    <property type="entry name" value="HTH_RRF2_2"/>
    <property type="match status" value="1"/>
</dbReference>
<accession>A0ABU8FBL4</accession>
<proteinExistence type="predicted"/>
<sequence>MGISSRFTVAVHMLTLLAVDKTSRCTSEWIAGSVNTNPVVIRRITGMLKKAGLVDVQAGKGGTSLARDLDEVTLLDVYKAVEVVEEGHLFSFHDNPNVQCPVGANIQNVLEIILLQAQEAMENVLANVKVKQLVTNLEEKIKQ</sequence>
<dbReference type="RefSeq" id="WP_090919615.1">
    <property type="nucleotide sequence ID" value="NZ_JBAWSX010000001.1"/>
</dbReference>
<evidence type="ECO:0000313" key="2">
    <source>
        <dbReference type="Proteomes" id="UP001372526"/>
    </source>
</evidence>
<dbReference type="Pfam" id="PF02082">
    <property type="entry name" value="Rrf2"/>
    <property type="match status" value="1"/>
</dbReference>
<dbReference type="PANTHER" id="PTHR33221:SF15">
    <property type="entry name" value="HTH-TYPE TRANSCRIPTIONAL REGULATOR YWGB-RELATED"/>
    <property type="match status" value="1"/>
</dbReference>
<dbReference type="Gene3D" id="1.10.10.10">
    <property type="entry name" value="Winged helix-like DNA-binding domain superfamily/Winged helix DNA-binding domain"/>
    <property type="match status" value="1"/>
</dbReference>